<name>A0A533HT18_PARDE</name>
<protein>
    <submittedName>
        <fullName evidence="1">Uncharacterized protein</fullName>
    </submittedName>
</protein>
<comment type="caution">
    <text evidence="1">The sequence shown here is derived from an EMBL/GenBank/DDBJ whole genome shotgun (WGS) entry which is preliminary data.</text>
</comment>
<gene>
    <name evidence="1" type="ORF">DI616_20230</name>
</gene>
<sequence length="271" mass="30214">MTITFGQIFDGITAMATLGAAIAAAISAYVSSKGANAAMEAAKEARLARKAELAPRLVLERDFLDFHFQWPHPETLNGEPVFLARKHWKDENPSPPTFSLTNHGAGPALELQIIFEFEDPNGDLLVPERLKPFGLSVEEEPGSDVQPAFKSLTYQSQNGQGVGLPLYQRVTTDIANCAPGQTRPIDFPQALLNRLFLRGLQYWDRGLGMNGIERLVLSVRISCHTVEGEPYSTQFRFHTFPFYHGACDPMVVHGHFWELPMYPKGNDFRVI</sequence>
<dbReference type="EMBL" id="VAFL01000050">
    <property type="protein sequence ID" value="TKW62729.1"/>
    <property type="molecule type" value="Genomic_DNA"/>
</dbReference>
<evidence type="ECO:0000313" key="2">
    <source>
        <dbReference type="Proteomes" id="UP000315344"/>
    </source>
</evidence>
<reference evidence="1 2" key="1">
    <citation type="journal article" date="2017" name="Nat. Commun.">
        <title>In situ click chemistry generation of cyclooxygenase-2 inhibitors.</title>
        <authorList>
            <person name="Bhardwaj A."/>
            <person name="Kaur J."/>
            <person name="Wuest M."/>
            <person name="Wuest F."/>
        </authorList>
    </citation>
    <scope>NUCLEOTIDE SEQUENCE [LARGE SCALE GENOMIC DNA]</scope>
    <source>
        <strain evidence="1">S2_012_000_R3_94</strain>
    </source>
</reference>
<accession>A0A533HT18</accession>
<proteinExistence type="predicted"/>
<evidence type="ECO:0000313" key="1">
    <source>
        <dbReference type="EMBL" id="TKW62729.1"/>
    </source>
</evidence>
<organism evidence="1 2">
    <name type="scientific">Paracoccus denitrificans</name>
    <dbReference type="NCBI Taxonomy" id="266"/>
    <lineage>
        <taxon>Bacteria</taxon>
        <taxon>Pseudomonadati</taxon>
        <taxon>Pseudomonadota</taxon>
        <taxon>Alphaproteobacteria</taxon>
        <taxon>Rhodobacterales</taxon>
        <taxon>Paracoccaceae</taxon>
        <taxon>Paracoccus</taxon>
    </lineage>
</organism>
<dbReference type="Proteomes" id="UP000315344">
    <property type="component" value="Unassembled WGS sequence"/>
</dbReference>
<dbReference type="AlphaFoldDB" id="A0A533HT18"/>